<proteinExistence type="inferred from homology"/>
<accession>A0ABQ3IP90</accession>
<name>A0ABQ3IP90_9RHOB</name>
<dbReference type="InterPro" id="IPR002505">
    <property type="entry name" value="PTA_PTB"/>
</dbReference>
<protein>
    <submittedName>
        <fullName evidence="5">Phosphotransacetylase</fullName>
    </submittedName>
</protein>
<evidence type="ECO:0000256" key="1">
    <source>
        <dbReference type="ARBA" id="ARBA00005656"/>
    </source>
</evidence>
<dbReference type="PANTHER" id="PTHR43356:SF1">
    <property type="entry name" value="PHOSPHATE ACETYLTRANSFERASE EUTD"/>
    <property type="match status" value="1"/>
</dbReference>
<dbReference type="PIRSF" id="PIRSF000428">
    <property type="entry name" value="P_Ac_trans"/>
    <property type="match status" value="1"/>
</dbReference>
<evidence type="ECO:0000256" key="3">
    <source>
        <dbReference type="ARBA" id="ARBA00023315"/>
    </source>
</evidence>
<evidence type="ECO:0000313" key="6">
    <source>
        <dbReference type="Proteomes" id="UP000609802"/>
    </source>
</evidence>
<sequence length="290" mass="30093">MPALDRAIQIARTARAKVIMPENDDARIAAAADRLQREGLAVPVPLSQSKAHHVKALMTARPMRDSIAARMLQRPLMQAAAMVATGEADILVAGALAPSRRVIEAASMVIGLEEGTTTPSSFFLMVLPDGREMIFADCAVTVEPDAAQLTDIARSSHLSASRLLGAGRVALLSYSTGQSGRGPSVDKVASAAELSGFPGPVQADAALNRAIAAQKGSAGQGDANVLVFPNLDAGNIAYKLMVELAGARAYGPILQGFKRPVCDLSRGATVDDIVASTVLAIAADRMARAS</sequence>
<dbReference type="InterPro" id="IPR042112">
    <property type="entry name" value="P_AcTrfase_dom2"/>
</dbReference>
<reference evidence="6" key="1">
    <citation type="journal article" date="2019" name="Int. J. Syst. Evol. Microbiol.">
        <title>The Global Catalogue of Microorganisms (GCM) 10K type strain sequencing project: providing services to taxonomists for standard genome sequencing and annotation.</title>
        <authorList>
            <consortium name="The Broad Institute Genomics Platform"/>
            <consortium name="The Broad Institute Genome Sequencing Center for Infectious Disease"/>
            <person name="Wu L."/>
            <person name="Ma J."/>
        </authorList>
    </citation>
    <scope>NUCLEOTIDE SEQUENCE [LARGE SCALE GENOMIC DNA]</scope>
    <source>
        <strain evidence="6">KCTC 42443</strain>
    </source>
</reference>
<dbReference type="InterPro" id="IPR042113">
    <property type="entry name" value="P_AcTrfase_dom1"/>
</dbReference>
<dbReference type="Proteomes" id="UP000609802">
    <property type="component" value="Unassembled WGS sequence"/>
</dbReference>
<evidence type="ECO:0000313" key="5">
    <source>
        <dbReference type="EMBL" id="GHE87602.1"/>
    </source>
</evidence>
<dbReference type="Gene3D" id="3.40.50.10950">
    <property type="match status" value="2"/>
</dbReference>
<keyword evidence="3" id="KW-0012">Acyltransferase</keyword>
<dbReference type="PANTHER" id="PTHR43356">
    <property type="entry name" value="PHOSPHATE ACETYLTRANSFERASE"/>
    <property type="match status" value="1"/>
</dbReference>
<organism evidence="5 6">
    <name type="scientific">Aliiroseovarius zhejiangensis</name>
    <dbReference type="NCBI Taxonomy" id="1632025"/>
    <lineage>
        <taxon>Bacteria</taxon>
        <taxon>Pseudomonadati</taxon>
        <taxon>Pseudomonadota</taxon>
        <taxon>Alphaproteobacteria</taxon>
        <taxon>Rhodobacterales</taxon>
        <taxon>Paracoccaceae</taxon>
        <taxon>Aliiroseovarius</taxon>
    </lineage>
</organism>
<dbReference type="InterPro" id="IPR050500">
    <property type="entry name" value="Phos_Acetyltrans/Butyryltrans"/>
</dbReference>
<keyword evidence="6" id="KW-1185">Reference proteome</keyword>
<feature type="domain" description="Phosphate acetyl/butaryl transferase" evidence="4">
    <location>
        <begin position="51"/>
        <end position="280"/>
    </location>
</feature>
<dbReference type="Pfam" id="PF01515">
    <property type="entry name" value="PTA_PTB"/>
    <property type="match status" value="1"/>
</dbReference>
<keyword evidence="2" id="KW-0808">Transferase</keyword>
<dbReference type="SUPFAM" id="SSF53659">
    <property type="entry name" value="Isocitrate/Isopropylmalate dehydrogenase-like"/>
    <property type="match status" value="1"/>
</dbReference>
<gene>
    <name evidence="5" type="primary">pta</name>
    <name evidence="5" type="ORF">GCM10016455_04410</name>
</gene>
<comment type="similarity">
    <text evidence="1">Belongs to the phosphate acetyltransferase and butyryltransferase family.</text>
</comment>
<evidence type="ECO:0000259" key="4">
    <source>
        <dbReference type="Pfam" id="PF01515"/>
    </source>
</evidence>
<dbReference type="InterPro" id="IPR012147">
    <property type="entry name" value="P_Ac_Bu_trans"/>
</dbReference>
<comment type="caution">
    <text evidence="5">The sequence shown here is derived from an EMBL/GenBank/DDBJ whole genome shotgun (WGS) entry which is preliminary data.</text>
</comment>
<evidence type="ECO:0000256" key="2">
    <source>
        <dbReference type="ARBA" id="ARBA00022679"/>
    </source>
</evidence>
<dbReference type="Gene3D" id="3.40.50.10750">
    <property type="entry name" value="Isocitrate/Isopropylmalate dehydrogenase-like"/>
    <property type="match status" value="1"/>
</dbReference>
<dbReference type="EMBL" id="BNCH01000001">
    <property type="protein sequence ID" value="GHE87602.1"/>
    <property type="molecule type" value="Genomic_DNA"/>
</dbReference>
<dbReference type="RefSeq" id="WP_191284832.1">
    <property type="nucleotide sequence ID" value="NZ_BNCH01000001.1"/>
</dbReference>